<dbReference type="InterPro" id="IPR036291">
    <property type="entry name" value="NAD(P)-bd_dom_sf"/>
</dbReference>
<dbReference type="InterPro" id="IPR057326">
    <property type="entry name" value="KR_dom"/>
</dbReference>
<dbReference type="Gene3D" id="3.40.50.720">
    <property type="entry name" value="NAD(P)-binding Rossmann-like Domain"/>
    <property type="match status" value="1"/>
</dbReference>
<dbReference type="PANTHER" id="PTHR42760">
    <property type="entry name" value="SHORT-CHAIN DEHYDROGENASES/REDUCTASES FAMILY MEMBER"/>
    <property type="match status" value="1"/>
</dbReference>
<organism evidence="4 5">
    <name type="scientific">Longivirga aurantiaca</name>
    <dbReference type="NCBI Taxonomy" id="1837743"/>
    <lineage>
        <taxon>Bacteria</taxon>
        <taxon>Bacillati</taxon>
        <taxon>Actinomycetota</taxon>
        <taxon>Actinomycetes</taxon>
        <taxon>Sporichthyales</taxon>
        <taxon>Sporichthyaceae</taxon>
        <taxon>Longivirga</taxon>
    </lineage>
</organism>
<reference evidence="5" key="1">
    <citation type="journal article" date="2019" name="Int. J. Syst. Evol. Microbiol.">
        <title>The Global Catalogue of Microorganisms (GCM) 10K type strain sequencing project: providing services to taxonomists for standard genome sequencing and annotation.</title>
        <authorList>
            <consortium name="The Broad Institute Genomics Platform"/>
            <consortium name="The Broad Institute Genome Sequencing Center for Infectious Disease"/>
            <person name="Wu L."/>
            <person name="Ma J."/>
        </authorList>
    </citation>
    <scope>NUCLEOTIDE SEQUENCE [LARGE SCALE GENOMIC DNA]</scope>
    <source>
        <strain evidence="5">CGMCC 4.7317</strain>
    </source>
</reference>
<proteinExistence type="inferred from homology"/>
<evidence type="ECO:0000259" key="3">
    <source>
        <dbReference type="SMART" id="SM00822"/>
    </source>
</evidence>
<protein>
    <submittedName>
        <fullName evidence="4">SDR family NAD(P)-dependent oxidoreductase</fullName>
        <ecNumber evidence="4">1.1.1.-</ecNumber>
    </submittedName>
</protein>
<sequence length="246" mass="25036">MTDKVAIVSGASGGIGEACARALLRSGARVMLADVTEAAGRAVAAEYGEAALFMPLDVSSESGWEEVWSAAREAFGAPTMLVNAAGIIRRGPMLEVSAEEFMAVTSVNQLGTFLGLKVAGRKMGASGGGSIVNIGSIAAVKGLAGSFAYGASKWAVRGMTFAAANELGPLGIRVNCVNPGPIRTAMTAHYDERMFAGAPLRRMGDPAEVAEVVLFLLSEGASFVTGTELMVDGGVSVPAAVLPPPS</sequence>
<dbReference type="RefSeq" id="WP_386768359.1">
    <property type="nucleotide sequence ID" value="NZ_JBHSTI010000009.1"/>
</dbReference>
<evidence type="ECO:0000256" key="2">
    <source>
        <dbReference type="ARBA" id="ARBA00023002"/>
    </source>
</evidence>
<evidence type="ECO:0000313" key="4">
    <source>
        <dbReference type="EMBL" id="MFC6239245.1"/>
    </source>
</evidence>
<dbReference type="SMART" id="SM00822">
    <property type="entry name" value="PKS_KR"/>
    <property type="match status" value="1"/>
</dbReference>
<dbReference type="SUPFAM" id="SSF51735">
    <property type="entry name" value="NAD(P)-binding Rossmann-fold domains"/>
    <property type="match status" value="1"/>
</dbReference>
<feature type="domain" description="Ketoreductase" evidence="3">
    <location>
        <begin position="4"/>
        <end position="185"/>
    </location>
</feature>
<gene>
    <name evidence="4" type="ORF">ACFQGU_15305</name>
</gene>
<dbReference type="EMBL" id="JBHSTI010000009">
    <property type="protein sequence ID" value="MFC6239245.1"/>
    <property type="molecule type" value="Genomic_DNA"/>
</dbReference>
<dbReference type="Pfam" id="PF13561">
    <property type="entry name" value="adh_short_C2"/>
    <property type="match status" value="1"/>
</dbReference>
<dbReference type="GO" id="GO:0016491">
    <property type="term" value="F:oxidoreductase activity"/>
    <property type="evidence" value="ECO:0007669"/>
    <property type="project" value="UniProtKB-KW"/>
</dbReference>
<dbReference type="PRINTS" id="PR00081">
    <property type="entry name" value="GDHRDH"/>
</dbReference>
<dbReference type="PANTHER" id="PTHR42760:SF133">
    <property type="entry name" value="3-OXOACYL-[ACYL-CARRIER-PROTEIN] REDUCTASE"/>
    <property type="match status" value="1"/>
</dbReference>
<keyword evidence="2 4" id="KW-0560">Oxidoreductase</keyword>
<dbReference type="NCBIfam" id="NF005559">
    <property type="entry name" value="PRK07231.1"/>
    <property type="match status" value="1"/>
</dbReference>
<dbReference type="PROSITE" id="PS00061">
    <property type="entry name" value="ADH_SHORT"/>
    <property type="match status" value="1"/>
</dbReference>
<dbReference type="Proteomes" id="UP001596138">
    <property type="component" value="Unassembled WGS sequence"/>
</dbReference>
<evidence type="ECO:0000313" key="5">
    <source>
        <dbReference type="Proteomes" id="UP001596138"/>
    </source>
</evidence>
<comment type="similarity">
    <text evidence="1">Belongs to the short-chain dehydrogenases/reductases (SDR) family.</text>
</comment>
<dbReference type="InterPro" id="IPR020904">
    <property type="entry name" value="Sc_DH/Rdtase_CS"/>
</dbReference>
<dbReference type="EC" id="1.1.1.-" evidence="4"/>
<name>A0ABW1T596_9ACTN</name>
<keyword evidence="5" id="KW-1185">Reference proteome</keyword>
<dbReference type="PRINTS" id="PR00080">
    <property type="entry name" value="SDRFAMILY"/>
</dbReference>
<comment type="caution">
    <text evidence="4">The sequence shown here is derived from an EMBL/GenBank/DDBJ whole genome shotgun (WGS) entry which is preliminary data.</text>
</comment>
<evidence type="ECO:0000256" key="1">
    <source>
        <dbReference type="ARBA" id="ARBA00006484"/>
    </source>
</evidence>
<dbReference type="InterPro" id="IPR002347">
    <property type="entry name" value="SDR_fam"/>
</dbReference>
<accession>A0ABW1T596</accession>